<keyword evidence="4" id="KW-0858">Xylan degradation</keyword>
<gene>
    <name evidence="11" type="ORF">GT409_06370</name>
</gene>
<name>A0A6P1MDA5_9BACT</name>
<keyword evidence="5" id="KW-0732">Signal</keyword>
<organism evidence="11 12">
    <name type="scientific">Tichowtungia aerotolerans</name>
    <dbReference type="NCBI Taxonomy" id="2697043"/>
    <lineage>
        <taxon>Bacteria</taxon>
        <taxon>Pseudomonadati</taxon>
        <taxon>Kiritimatiellota</taxon>
        <taxon>Tichowtungiia</taxon>
        <taxon>Tichowtungiales</taxon>
        <taxon>Tichowtungiaceae</taxon>
        <taxon>Tichowtungia</taxon>
    </lineage>
</organism>
<evidence type="ECO:0000313" key="12">
    <source>
        <dbReference type="Proteomes" id="UP000464954"/>
    </source>
</evidence>
<evidence type="ECO:0000256" key="6">
    <source>
        <dbReference type="ARBA" id="ARBA00022801"/>
    </source>
</evidence>
<dbReference type="SUPFAM" id="SSF51445">
    <property type="entry name" value="(Trans)glycosidases"/>
    <property type="match status" value="1"/>
</dbReference>
<dbReference type="Pfam" id="PF00331">
    <property type="entry name" value="Glyco_hydro_10"/>
    <property type="match status" value="1"/>
</dbReference>
<evidence type="ECO:0000313" key="11">
    <source>
        <dbReference type="EMBL" id="QHI69085.1"/>
    </source>
</evidence>
<protein>
    <recommendedName>
        <fullName evidence="3">endo-1,4-beta-xylanase</fullName>
        <ecNumber evidence="3">3.2.1.8</ecNumber>
    </recommendedName>
</protein>
<dbReference type="InterPro" id="IPR001000">
    <property type="entry name" value="GH10_dom"/>
</dbReference>
<evidence type="ECO:0000256" key="2">
    <source>
        <dbReference type="ARBA" id="ARBA00007495"/>
    </source>
</evidence>
<dbReference type="InterPro" id="IPR017853">
    <property type="entry name" value="GH"/>
</dbReference>
<evidence type="ECO:0000256" key="4">
    <source>
        <dbReference type="ARBA" id="ARBA00022651"/>
    </source>
</evidence>
<evidence type="ECO:0000256" key="9">
    <source>
        <dbReference type="ARBA" id="ARBA00023326"/>
    </source>
</evidence>
<sequence>MIQKLIKKIIFGSLSFACSVVGGEALTGAELAQIENAFGITLSSNDIAQLSEIVYPTNTPVWRSDAYARIDAHRKADLDIRVFDQNGDPVEGAQVSVKLKSNQFKFGGTFSIKDFSGVTNPDMTMSVATYKQRLLTMFNAVGLNNGFKPRLDGLHEYLPDFKNWAASNDLPVRGHLLIWPGVDEVNNHLTDAVLADVRAVEAALTNGSSQATIDALRDALRTTARTEMEEWAALHDVVEWDVINEPLSNHRVQDALDDYDVMADWFKTAESNKISADCGLRINEFQIISAMSEARTPGYYTDRRDRYMTEINRLLSNSAPITGIGFQSRIKHEHRDPQLIYDRLEEWATAYPALTMAGTEFEVQSSDSTNDWKWYIYTDEERAQITEEMMTQYFSHPQVDALTAWDTIGNGDTELVDYTGTPARNGLVWYYLHRIRFNTDVTLASGLNGRTGLRAFKGDYDLTVTYNGQEFVSALTVTNDESIAVTLNSTMAGDPSTAAVIDAWSYDGLSNGAGLSSAVSTGLVGGVSTPDYSLASVQNETVRWQSDGMTDSLYRNIVPSSSAGVSNGLYQISLDFLDADFSASAAVSNGSGRVVLGVRSDAAGDVNFRLVFDSGGGSAPEFRLEATDDLGSNQELATFFGTTLDHLSVRAVYDFDNAGSTGSYKVYCRLNGGSEIASYTAGQLPPGFTLDQLRLIVQTYNGGVNWQAGDRVYTDNMVLRSLGEPPPPPTVVALEDWQMNEAAGANLSGLVNSAGSAVWSGDKENVQTDGSGNLLFSVGANSSDNLYRNSTLTQNGVTNGVYQLSFAFPSATLAGGDAAGASVGFGLRDETTSSDLFLIRLQRQNSELRLQTRIGTTNTDIYDFNATSLPGALAIRAVFDLDADLMDLYYSIDGGAEVSETDIVINDGVMDAVRMACSLNNVDFGAADFVAVDYLTLSRINESVVSPVVFYQSWLNNFPALGVRTNLTDNPDGDAFDNLAEYGLGGDPTLADFVNVPVLQQGSGNSLIYIHVQRSDAAERGLSYYLELTPDLAAPAWTNGGYTVLGTNIGYAAGFDAVTNLIPTGAEASQIIRLRVGINYP</sequence>
<dbReference type="EMBL" id="CP047593">
    <property type="protein sequence ID" value="QHI69085.1"/>
    <property type="molecule type" value="Genomic_DNA"/>
</dbReference>
<dbReference type="InterPro" id="IPR044846">
    <property type="entry name" value="GH10"/>
</dbReference>
<accession>A0A6P1MDA5</accession>
<evidence type="ECO:0000256" key="5">
    <source>
        <dbReference type="ARBA" id="ARBA00022729"/>
    </source>
</evidence>
<evidence type="ECO:0000256" key="3">
    <source>
        <dbReference type="ARBA" id="ARBA00012590"/>
    </source>
</evidence>
<comment type="similarity">
    <text evidence="2">Belongs to the glycosyl hydrolase 10 (cellulase F) family.</text>
</comment>
<evidence type="ECO:0000256" key="1">
    <source>
        <dbReference type="ARBA" id="ARBA00000681"/>
    </source>
</evidence>
<dbReference type="EC" id="3.2.1.8" evidence="3"/>
<evidence type="ECO:0000259" key="10">
    <source>
        <dbReference type="Pfam" id="PF00331"/>
    </source>
</evidence>
<keyword evidence="7" id="KW-0119">Carbohydrate metabolism</keyword>
<evidence type="ECO:0000256" key="7">
    <source>
        <dbReference type="ARBA" id="ARBA00023277"/>
    </source>
</evidence>
<dbReference type="GO" id="GO:0031176">
    <property type="term" value="F:endo-1,4-beta-xylanase activity"/>
    <property type="evidence" value="ECO:0007669"/>
    <property type="project" value="UniProtKB-EC"/>
</dbReference>
<keyword evidence="8" id="KW-0326">Glycosidase</keyword>
<evidence type="ECO:0000256" key="8">
    <source>
        <dbReference type="ARBA" id="ARBA00023295"/>
    </source>
</evidence>
<dbReference type="RefSeq" id="WP_160628065.1">
    <property type="nucleotide sequence ID" value="NZ_CP047593.1"/>
</dbReference>
<keyword evidence="6" id="KW-0378">Hydrolase</keyword>
<dbReference type="Gene3D" id="3.20.20.80">
    <property type="entry name" value="Glycosidases"/>
    <property type="match status" value="1"/>
</dbReference>
<dbReference type="Proteomes" id="UP000464954">
    <property type="component" value="Chromosome"/>
</dbReference>
<proteinExistence type="inferred from homology"/>
<dbReference type="AlphaFoldDB" id="A0A6P1MDA5"/>
<dbReference type="PANTHER" id="PTHR31490:SF88">
    <property type="entry name" value="BETA-XYLANASE"/>
    <property type="match status" value="1"/>
</dbReference>
<dbReference type="GO" id="GO:0045493">
    <property type="term" value="P:xylan catabolic process"/>
    <property type="evidence" value="ECO:0007669"/>
    <property type="project" value="UniProtKB-KW"/>
</dbReference>
<keyword evidence="9" id="KW-0624">Polysaccharide degradation</keyword>
<feature type="domain" description="GH10" evidence="10">
    <location>
        <begin position="160"/>
        <end position="407"/>
    </location>
</feature>
<dbReference type="KEGG" id="taer:GT409_06370"/>
<comment type="catalytic activity">
    <reaction evidence="1">
        <text>Endohydrolysis of (1-&gt;4)-beta-D-xylosidic linkages in xylans.</text>
        <dbReference type="EC" id="3.2.1.8"/>
    </reaction>
</comment>
<reference evidence="11 12" key="1">
    <citation type="submission" date="2020-01" db="EMBL/GenBank/DDBJ databases">
        <title>Ponticoccus aerotolerans gen. nov., sp. nov., an anaerobic bacterium and proposal of Ponticoccusceae fam. nov., Ponticoccusles ord. nov. and Ponticoccuse classis nov. in the phylum Kiritimatiellaeota.</title>
        <authorList>
            <person name="Zhou L.Y."/>
            <person name="Du Z.J."/>
        </authorList>
    </citation>
    <scope>NUCLEOTIDE SEQUENCE [LARGE SCALE GENOMIC DNA]</scope>
    <source>
        <strain evidence="11 12">S-5007</strain>
    </source>
</reference>
<dbReference type="PANTHER" id="PTHR31490">
    <property type="entry name" value="GLYCOSYL HYDROLASE"/>
    <property type="match status" value="1"/>
</dbReference>
<keyword evidence="12" id="KW-1185">Reference proteome</keyword>